<dbReference type="PROSITE" id="PS51257">
    <property type="entry name" value="PROKAR_LIPOPROTEIN"/>
    <property type="match status" value="1"/>
</dbReference>
<accession>A0A917Y378</accession>
<dbReference type="PANTHER" id="PTHR30535">
    <property type="entry name" value="VITAMIN B12-BINDING PROTEIN"/>
    <property type="match status" value="1"/>
</dbReference>
<dbReference type="Proteomes" id="UP000624041">
    <property type="component" value="Unassembled WGS sequence"/>
</dbReference>
<evidence type="ECO:0000259" key="4">
    <source>
        <dbReference type="PROSITE" id="PS50983"/>
    </source>
</evidence>
<evidence type="ECO:0000256" key="2">
    <source>
        <dbReference type="SAM" id="MobiDB-lite"/>
    </source>
</evidence>
<feature type="chain" id="PRO_5038865984" evidence="3">
    <location>
        <begin position="25"/>
        <end position="334"/>
    </location>
</feature>
<comment type="similarity">
    <text evidence="1">Belongs to the bacterial solute-binding protein 8 family.</text>
</comment>
<feature type="signal peptide" evidence="3">
    <location>
        <begin position="1"/>
        <end position="24"/>
    </location>
</feature>
<dbReference type="SUPFAM" id="SSF53807">
    <property type="entry name" value="Helical backbone' metal receptor"/>
    <property type="match status" value="1"/>
</dbReference>
<keyword evidence="3" id="KW-0732">Signal</keyword>
<feature type="compositionally biased region" description="Basic and acidic residues" evidence="2">
    <location>
        <begin position="30"/>
        <end position="45"/>
    </location>
</feature>
<evidence type="ECO:0000256" key="3">
    <source>
        <dbReference type="SAM" id="SignalP"/>
    </source>
</evidence>
<dbReference type="RefSeq" id="WP_188859300.1">
    <property type="nucleotide sequence ID" value="NZ_BMOS01000041.1"/>
</dbReference>
<dbReference type="PANTHER" id="PTHR30535:SF34">
    <property type="entry name" value="MOLYBDATE-BINDING PROTEIN MOLA"/>
    <property type="match status" value="1"/>
</dbReference>
<organism evidence="5 6">
    <name type="scientific">Oceanobacillus indicireducens</name>
    <dbReference type="NCBI Taxonomy" id="1004261"/>
    <lineage>
        <taxon>Bacteria</taxon>
        <taxon>Bacillati</taxon>
        <taxon>Bacillota</taxon>
        <taxon>Bacilli</taxon>
        <taxon>Bacillales</taxon>
        <taxon>Bacillaceae</taxon>
        <taxon>Oceanobacillus</taxon>
    </lineage>
</organism>
<dbReference type="InterPro" id="IPR002491">
    <property type="entry name" value="ABC_transptr_periplasmic_BD"/>
</dbReference>
<feature type="region of interest" description="Disordered" evidence="2">
    <location>
        <begin position="26"/>
        <end position="45"/>
    </location>
</feature>
<protein>
    <submittedName>
        <fullName evidence="5">Metal ABC transporter substrate-binding protein</fullName>
    </submittedName>
</protein>
<dbReference type="EMBL" id="BMOS01000041">
    <property type="protein sequence ID" value="GGN65981.1"/>
    <property type="molecule type" value="Genomic_DNA"/>
</dbReference>
<comment type="caution">
    <text evidence="5">The sequence shown here is derived from an EMBL/GenBank/DDBJ whole genome shotgun (WGS) entry which is preliminary data.</text>
</comment>
<feature type="domain" description="Fe/B12 periplasmic-binding" evidence="4">
    <location>
        <begin position="68"/>
        <end position="334"/>
    </location>
</feature>
<name>A0A917Y378_9BACI</name>
<sequence length="334" mass="36554">MKRNLFIVSSILCIAIFLIGCGSTDGTNTEEAKDGNKVETAEDKNTQDFPVTIEHDGEEITINEKPENILPLSLDVTEILLELVDPSRVVAISSSVEDEHLSTHTEKAEEIPNRVSTAAYIDPEEVLAYETDLLLLTKMHGQEEDASSILSEIDLPIITFETMGTLAQFMENIEVIGQAVGETEKAAELIEQMENDITAIQGKIPEDQDAPSVLVLSEVGAGTGPFMMGPGNISYDLIQLAGATPAVDQIGLEGSTPASIEQVMKMDPDYIFLLDFFGNGEEDFTELSENPGWGSLQAIENDRVKLLDVKYLMNPNVEVIKGLEIMVDWIYGLE</sequence>
<evidence type="ECO:0000256" key="1">
    <source>
        <dbReference type="ARBA" id="ARBA00008814"/>
    </source>
</evidence>
<evidence type="ECO:0000313" key="5">
    <source>
        <dbReference type="EMBL" id="GGN65981.1"/>
    </source>
</evidence>
<dbReference type="Pfam" id="PF01497">
    <property type="entry name" value="Peripla_BP_2"/>
    <property type="match status" value="1"/>
</dbReference>
<gene>
    <name evidence="5" type="primary">fecB</name>
    <name evidence="5" type="ORF">GCM10007971_35400</name>
</gene>
<reference evidence="5" key="1">
    <citation type="journal article" date="2014" name="Int. J. Syst. Evol. Microbiol.">
        <title>Complete genome sequence of Corynebacterium casei LMG S-19264T (=DSM 44701T), isolated from a smear-ripened cheese.</title>
        <authorList>
            <consortium name="US DOE Joint Genome Institute (JGI-PGF)"/>
            <person name="Walter F."/>
            <person name="Albersmeier A."/>
            <person name="Kalinowski J."/>
            <person name="Ruckert C."/>
        </authorList>
    </citation>
    <scope>NUCLEOTIDE SEQUENCE</scope>
    <source>
        <strain evidence="5">JCM 17251</strain>
    </source>
</reference>
<proteinExistence type="inferred from homology"/>
<reference evidence="5" key="2">
    <citation type="submission" date="2020-09" db="EMBL/GenBank/DDBJ databases">
        <authorList>
            <person name="Sun Q."/>
            <person name="Ohkuma M."/>
        </authorList>
    </citation>
    <scope>NUCLEOTIDE SEQUENCE</scope>
    <source>
        <strain evidence="5">JCM 17251</strain>
    </source>
</reference>
<keyword evidence="6" id="KW-1185">Reference proteome</keyword>
<dbReference type="InterPro" id="IPR050902">
    <property type="entry name" value="ABC_Transporter_SBP"/>
</dbReference>
<dbReference type="PROSITE" id="PS50983">
    <property type="entry name" value="FE_B12_PBP"/>
    <property type="match status" value="1"/>
</dbReference>
<dbReference type="Gene3D" id="3.40.50.1980">
    <property type="entry name" value="Nitrogenase molybdenum iron protein domain"/>
    <property type="match status" value="2"/>
</dbReference>
<evidence type="ECO:0000313" key="6">
    <source>
        <dbReference type="Proteomes" id="UP000624041"/>
    </source>
</evidence>
<dbReference type="GO" id="GO:0071281">
    <property type="term" value="P:cellular response to iron ion"/>
    <property type="evidence" value="ECO:0007669"/>
    <property type="project" value="TreeGrafter"/>
</dbReference>
<dbReference type="AlphaFoldDB" id="A0A917Y378"/>